<dbReference type="PROSITE" id="PS50005">
    <property type="entry name" value="TPR"/>
    <property type="match status" value="1"/>
</dbReference>
<dbReference type="AlphaFoldDB" id="A0A1C3EA53"/>
<dbReference type="Proteomes" id="UP000094936">
    <property type="component" value="Unassembled WGS sequence"/>
</dbReference>
<keyword evidence="2" id="KW-0732">Signal</keyword>
<dbReference type="PROSITE" id="PS51257">
    <property type="entry name" value="PROKAR_LIPOPROTEIN"/>
    <property type="match status" value="1"/>
</dbReference>
<dbReference type="SUPFAM" id="SSF48452">
    <property type="entry name" value="TPR-like"/>
    <property type="match status" value="1"/>
</dbReference>
<gene>
    <name evidence="3" type="ORF">A8L45_21070</name>
</gene>
<keyword evidence="1" id="KW-0802">TPR repeat</keyword>
<evidence type="ECO:0000256" key="1">
    <source>
        <dbReference type="PROSITE-ProRule" id="PRU00339"/>
    </source>
</evidence>
<evidence type="ECO:0000313" key="3">
    <source>
        <dbReference type="EMBL" id="ODA30135.1"/>
    </source>
</evidence>
<dbReference type="Gene3D" id="1.25.40.10">
    <property type="entry name" value="Tetratricopeptide repeat domain"/>
    <property type="match status" value="1"/>
</dbReference>
<accession>A0A1C3EA53</accession>
<reference evidence="3 4" key="1">
    <citation type="submission" date="2016-05" db="EMBL/GenBank/DDBJ databases">
        <title>Genomic Taxonomy of the Vibrionaceae.</title>
        <authorList>
            <person name="Gomez-Gil B."/>
            <person name="Enciso-Ibarra J."/>
        </authorList>
    </citation>
    <scope>NUCLEOTIDE SEQUENCE [LARGE SCALE GENOMIC DNA]</scope>
    <source>
        <strain evidence="3 4">CAIM 1920</strain>
    </source>
</reference>
<dbReference type="InterPro" id="IPR019734">
    <property type="entry name" value="TPR_rpt"/>
</dbReference>
<name>A0A1C3EA53_9GAMM</name>
<dbReference type="EMBL" id="LYBM01000058">
    <property type="protein sequence ID" value="ODA30135.1"/>
    <property type="molecule type" value="Genomic_DNA"/>
</dbReference>
<proteinExistence type="predicted"/>
<evidence type="ECO:0000313" key="4">
    <source>
        <dbReference type="Proteomes" id="UP000094936"/>
    </source>
</evidence>
<sequence length="442" mass="50594">MKSRVLPVMFAIFLTGCASLAERGAEAYEKGLYADAAAYFERALAENPDDIEAKQGLANARTKIIDQQLIDIRMLRMASNQYQAALKLQEVLEMQGKWRTESFAAQALTQHEEMRYAEDWLRAEAKSVFTEGQPDKFRWFNYQFQRLADATRQTSKFDDYQTKLAKAGKDRCLALAKDVKGQRFFMKPMVEKYCLAWSQPVSLDVDNKDNTRYSGIEVKQQLNLNTYNNYGLRSQFGEFASELEKTFQTSPWFARNGAKSDKIVVDSTIDYRRNSTSVQREKRYVVTEKRPDPNVPNSWISVDVERVYLYPETTYIEDFSVSVGYTGNVAGQPLKERLSDNKSNRTRSHTAEFASAGLAPQPPQFLDQKKVLGGQLDTLKNRFSSDLRRLWKAQYCEQSGADLLAENVLRCAAVSPKHGMVDSWFKQTFAIDYSTMKKLYGI</sequence>
<keyword evidence="4" id="KW-1185">Reference proteome</keyword>
<dbReference type="InterPro" id="IPR011990">
    <property type="entry name" value="TPR-like_helical_dom_sf"/>
</dbReference>
<protein>
    <submittedName>
        <fullName evidence="3">Uncharacterized protein</fullName>
    </submittedName>
</protein>
<feature type="chain" id="PRO_5008672911" evidence="2">
    <location>
        <begin position="21"/>
        <end position="442"/>
    </location>
</feature>
<organism evidence="3 4">
    <name type="scientific">Veronia pacifica</name>
    <dbReference type="NCBI Taxonomy" id="1080227"/>
    <lineage>
        <taxon>Bacteria</taxon>
        <taxon>Pseudomonadati</taxon>
        <taxon>Pseudomonadota</taxon>
        <taxon>Gammaproteobacteria</taxon>
        <taxon>Vibrionales</taxon>
        <taxon>Vibrionaceae</taxon>
        <taxon>Veronia</taxon>
    </lineage>
</organism>
<dbReference type="OrthoDB" id="6279819at2"/>
<comment type="caution">
    <text evidence="3">The sequence shown here is derived from an EMBL/GenBank/DDBJ whole genome shotgun (WGS) entry which is preliminary data.</text>
</comment>
<dbReference type="RefSeq" id="WP_068905329.1">
    <property type="nucleotide sequence ID" value="NZ_JBHUIF010000009.1"/>
</dbReference>
<evidence type="ECO:0000256" key="2">
    <source>
        <dbReference type="SAM" id="SignalP"/>
    </source>
</evidence>
<feature type="signal peptide" evidence="2">
    <location>
        <begin position="1"/>
        <end position="20"/>
    </location>
</feature>
<feature type="repeat" description="TPR" evidence="1">
    <location>
        <begin position="17"/>
        <end position="50"/>
    </location>
</feature>